<dbReference type="InterPro" id="IPR045851">
    <property type="entry name" value="AMP-bd_C_sf"/>
</dbReference>
<proteinExistence type="inferred from homology"/>
<evidence type="ECO:0000259" key="3">
    <source>
        <dbReference type="Pfam" id="PF00501"/>
    </source>
</evidence>
<sequence length="556" mass="57749">MALRGCALPGLVIVGDDGATRTRSYGELVVAVEGFAARLVSRGVRRGERVAIAAPDPEYLVVATLGALRAGLVPVVLTDPHGQTAEVWRAGVMEVMRASEAQRVIRPSVRGSMPLLGELREVAVDDLGEHPLGPVFLANPASFKDDDLALVACTMDRTGAAQATSYTHATLAEAAEAALGETQASDKLLSWVGLDRGLVSGVLAPLRARLPFVIARPDRLDAGRWLRLVDQLGATITIAERPTLLRADKRAQLPGVRVLAHDEVPVVRKLAATGEGTEPRAEDTAQAEVRAATVAVEASMSATAAETASAGASSGGAMGHGVKDMSAPTTTSRGPGETGVSTPTAASRGPGVKDMSRPTVSPAQPIGWSMRHGEEDMSGSARPVVRAPSGPWSIGRERRTPLSPAHAEPGSTLAPAGGVIVWRFRGEDGAGEVAFARGEQTGAEAIDVIVVQGCSYDPQPIEREAARVPGICAGQVVALARPGKLSDELVVVAEGRAVDRAVFNTMAATLRRRIQAALGLRVAALVQVPVGALPRTIGGELQRAEARELYASQAGA</sequence>
<dbReference type="PANTHER" id="PTHR22754:SF32">
    <property type="entry name" value="DISCO-INTERACTING PROTEIN 2"/>
    <property type="match status" value="1"/>
</dbReference>
<dbReference type="InterPro" id="IPR000873">
    <property type="entry name" value="AMP-dep_synth/lig_dom"/>
</dbReference>
<protein>
    <submittedName>
        <fullName evidence="4">AMP-binding protein</fullName>
    </submittedName>
</protein>
<gene>
    <name evidence="4" type="ORF">POL25_35130</name>
</gene>
<organism evidence="4 5">
    <name type="scientific">Nannocystis bainbridge</name>
    <dbReference type="NCBI Taxonomy" id="2995303"/>
    <lineage>
        <taxon>Bacteria</taxon>
        <taxon>Pseudomonadati</taxon>
        <taxon>Myxococcota</taxon>
        <taxon>Polyangia</taxon>
        <taxon>Nannocystales</taxon>
        <taxon>Nannocystaceae</taxon>
        <taxon>Nannocystis</taxon>
    </lineage>
</organism>
<reference evidence="4 5" key="1">
    <citation type="submission" date="2022-11" db="EMBL/GenBank/DDBJ databases">
        <title>Minimal conservation of predation-associated metabolite biosynthetic gene clusters underscores biosynthetic potential of Myxococcota including descriptions for ten novel species: Archangium lansinium sp. nov., Myxococcus landrumus sp. nov., Nannocystis bai.</title>
        <authorList>
            <person name="Ahearne A."/>
            <person name="Stevens C."/>
            <person name="Dowd S."/>
        </authorList>
    </citation>
    <scope>NUCLEOTIDE SEQUENCE [LARGE SCALE GENOMIC DNA]</scope>
    <source>
        <strain evidence="4 5">BB15-2</strain>
    </source>
</reference>
<dbReference type="Pfam" id="PF00501">
    <property type="entry name" value="AMP-binding"/>
    <property type="match status" value="1"/>
</dbReference>
<dbReference type="Gene3D" id="3.30.300.30">
    <property type="match status" value="1"/>
</dbReference>
<dbReference type="RefSeq" id="WP_272090696.1">
    <property type="nucleotide sequence ID" value="NZ_JAQNDL010000003.1"/>
</dbReference>
<comment type="caution">
    <text evidence="4">The sequence shown here is derived from an EMBL/GenBank/DDBJ whole genome shotgun (WGS) entry which is preliminary data.</text>
</comment>
<evidence type="ECO:0000256" key="1">
    <source>
        <dbReference type="ARBA" id="ARBA00006432"/>
    </source>
</evidence>
<evidence type="ECO:0000256" key="2">
    <source>
        <dbReference type="SAM" id="MobiDB-lite"/>
    </source>
</evidence>
<dbReference type="SUPFAM" id="SSF56801">
    <property type="entry name" value="Acetyl-CoA synthetase-like"/>
    <property type="match status" value="2"/>
</dbReference>
<feature type="region of interest" description="Disordered" evidence="2">
    <location>
        <begin position="310"/>
        <end position="395"/>
    </location>
</feature>
<dbReference type="InterPro" id="IPR042099">
    <property type="entry name" value="ANL_N_sf"/>
</dbReference>
<feature type="compositionally biased region" description="Polar residues" evidence="2">
    <location>
        <begin position="327"/>
        <end position="345"/>
    </location>
</feature>
<name>A0ABT5E8K1_9BACT</name>
<accession>A0ABT5E8K1</accession>
<evidence type="ECO:0000313" key="5">
    <source>
        <dbReference type="Proteomes" id="UP001221686"/>
    </source>
</evidence>
<comment type="similarity">
    <text evidence="1">Belongs to the ATP-dependent AMP-binding enzyme family.</text>
</comment>
<dbReference type="PANTHER" id="PTHR22754">
    <property type="entry name" value="DISCO-INTERACTING PROTEIN 2 DIP2 -RELATED"/>
    <property type="match status" value="1"/>
</dbReference>
<dbReference type="EMBL" id="JAQNDL010000003">
    <property type="protein sequence ID" value="MDC0722189.1"/>
    <property type="molecule type" value="Genomic_DNA"/>
</dbReference>
<evidence type="ECO:0000313" key="4">
    <source>
        <dbReference type="EMBL" id="MDC0722189.1"/>
    </source>
</evidence>
<feature type="domain" description="AMP-dependent synthetase/ligase" evidence="3">
    <location>
        <begin position="18"/>
        <end position="247"/>
    </location>
</feature>
<dbReference type="Gene3D" id="3.40.50.12780">
    <property type="entry name" value="N-terminal domain of ligase-like"/>
    <property type="match status" value="1"/>
</dbReference>
<keyword evidence="5" id="KW-1185">Reference proteome</keyword>
<dbReference type="Proteomes" id="UP001221686">
    <property type="component" value="Unassembled WGS sequence"/>
</dbReference>